<reference evidence="7" key="1">
    <citation type="journal article" date="2013" name="Nature">
        <title>Pan genome of the phytoplankton Emiliania underpins its global distribution.</title>
        <authorList>
            <person name="Read B.A."/>
            <person name="Kegel J."/>
            <person name="Klute M.J."/>
            <person name="Kuo A."/>
            <person name="Lefebvre S.C."/>
            <person name="Maumus F."/>
            <person name="Mayer C."/>
            <person name="Miller J."/>
            <person name="Monier A."/>
            <person name="Salamov A."/>
            <person name="Young J."/>
            <person name="Aguilar M."/>
            <person name="Claverie J.M."/>
            <person name="Frickenhaus S."/>
            <person name="Gonzalez K."/>
            <person name="Herman E.K."/>
            <person name="Lin Y.C."/>
            <person name="Napier J."/>
            <person name="Ogata H."/>
            <person name="Sarno A.F."/>
            <person name="Shmutz J."/>
            <person name="Schroeder D."/>
            <person name="de Vargas C."/>
            <person name="Verret F."/>
            <person name="von Dassow P."/>
            <person name="Valentin K."/>
            <person name="Van de Peer Y."/>
            <person name="Wheeler G."/>
            <person name="Dacks J.B."/>
            <person name="Delwiche C.F."/>
            <person name="Dyhrman S.T."/>
            <person name="Glockner G."/>
            <person name="John U."/>
            <person name="Richards T."/>
            <person name="Worden A.Z."/>
            <person name="Zhang X."/>
            <person name="Grigoriev I.V."/>
            <person name="Allen A.E."/>
            <person name="Bidle K."/>
            <person name="Borodovsky M."/>
            <person name="Bowler C."/>
            <person name="Brownlee C."/>
            <person name="Cock J.M."/>
            <person name="Elias M."/>
            <person name="Gladyshev V.N."/>
            <person name="Groth M."/>
            <person name="Guda C."/>
            <person name="Hadaegh A."/>
            <person name="Iglesias-Rodriguez M.D."/>
            <person name="Jenkins J."/>
            <person name="Jones B.M."/>
            <person name="Lawson T."/>
            <person name="Leese F."/>
            <person name="Lindquist E."/>
            <person name="Lobanov A."/>
            <person name="Lomsadze A."/>
            <person name="Malik S.B."/>
            <person name="Marsh M.E."/>
            <person name="Mackinder L."/>
            <person name="Mock T."/>
            <person name="Mueller-Roeber B."/>
            <person name="Pagarete A."/>
            <person name="Parker M."/>
            <person name="Probert I."/>
            <person name="Quesneville H."/>
            <person name="Raines C."/>
            <person name="Rensing S.A."/>
            <person name="Riano-Pachon D.M."/>
            <person name="Richier S."/>
            <person name="Rokitta S."/>
            <person name="Shiraiwa Y."/>
            <person name="Soanes D.M."/>
            <person name="van der Giezen M."/>
            <person name="Wahlund T.M."/>
            <person name="Williams B."/>
            <person name="Wilson W."/>
            <person name="Wolfe G."/>
            <person name="Wurch L.L."/>
        </authorList>
    </citation>
    <scope>NUCLEOTIDE SEQUENCE</scope>
</reference>
<keyword evidence="5" id="KW-0148">Chlorophyll</keyword>
<dbReference type="AlphaFoldDB" id="A0A0D3J5J7"/>
<dbReference type="GO" id="GO:0016020">
    <property type="term" value="C:membrane"/>
    <property type="evidence" value="ECO:0007669"/>
    <property type="project" value="InterPro"/>
</dbReference>
<dbReference type="HOGENOM" id="CLU_057943_4_0_1"/>
<comment type="subcellular location">
    <subcellularLocation>
        <location evidence="1">Plastid</location>
        <location evidence="1">Chloroplast</location>
    </subcellularLocation>
</comment>
<feature type="binding site" evidence="5">
    <location>
        <position position="33"/>
    </location>
    <ligand>
        <name>chlorophyll a</name>
        <dbReference type="ChEBI" id="CHEBI:58416"/>
        <label>1</label>
    </ligand>
</feature>
<dbReference type="GO" id="GO:0009765">
    <property type="term" value="P:photosynthesis, light harvesting"/>
    <property type="evidence" value="ECO:0007669"/>
    <property type="project" value="InterPro"/>
</dbReference>
<dbReference type="RefSeq" id="XP_005771211.1">
    <property type="nucleotide sequence ID" value="XM_005771154.1"/>
</dbReference>
<evidence type="ECO:0000256" key="1">
    <source>
        <dbReference type="ARBA" id="ARBA00004229"/>
    </source>
</evidence>
<dbReference type="KEGG" id="ehx:EMIHUDRAFT_65742"/>
<keyword evidence="5" id="KW-0157">Chromophore</keyword>
<dbReference type="OMA" id="WDTSTEP"/>
<evidence type="ECO:0000313" key="6">
    <source>
        <dbReference type="EnsemblProtists" id="EOD18782"/>
    </source>
</evidence>
<dbReference type="InterPro" id="IPR001344">
    <property type="entry name" value="Chloro_AB-bd_pln"/>
</dbReference>
<evidence type="ECO:0000256" key="2">
    <source>
        <dbReference type="ARBA" id="ARBA00022528"/>
    </source>
</evidence>
<evidence type="ECO:0008006" key="8">
    <source>
        <dbReference type="Google" id="ProtNLM"/>
    </source>
</evidence>
<feature type="binding site" evidence="5">
    <location>
        <position position="195"/>
    </location>
    <ligand>
        <name>chlorophyll a</name>
        <dbReference type="ChEBI" id="CHEBI:58416"/>
        <label>1</label>
    </ligand>
</feature>
<dbReference type="Proteomes" id="UP000013827">
    <property type="component" value="Unassembled WGS sequence"/>
</dbReference>
<keyword evidence="4" id="KW-0934">Plastid</keyword>
<feature type="binding site" description="axial binding residue" evidence="5">
    <location>
        <position position="60"/>
    </location>
    <ligand>
        <name>chlorophyll b</name>
        <dbReference type="ChEBI" id="CHEBI:61721"/>
        <label>1</label>
    </ligand>
    <ligandPart>
        <name>Mg</name>
        <dbReference type="ChEBI" id="CHEBI:25107"/>
    </ligandPart>
</feature>
<dbReference type="SUPFAM" id="SSF103511">
    <property type="entry name" value="Chlorophyll a-b binding protein"/>
    <property type="match status" value="1"/>
</dbReference>
<dbReference type="GeneID" id="17264329"/>
<dbReference type="eggNOG" id="ENOG502SKW3">
    <property type="taxonomic scope" value="Eukaryota"/>
</dbReference>
<feature type="binding site" evidence="5">
    <location>
        <position position="55"/>
    </location>
    <ligand>
        <name>chlorophyll a</name>
        <dbReference type="ChEBI" id="CHEBI:58416"/>
        <label>1</label>
    </ligand>
</feature>
<dbReference type="Pfam" id="PF00504">
    <property type="entry name" value="Chloroa_b-bind"/>
    <property type="match status" value="1"/>
</dbReference>
<dbReference type="InterPro" id="IPR022796">
    <property type="entry name" value="Chloroa_b-bind"/>
</dbReference>
<dbReference type="EnsemblProtists" id="EOD18782">
    <property type="protein sequence ID" value="EOD18782"/>
    <property type="gene ID" value="EMIHUDRAFT_65742"/>
</dbReference>
<evidence type="ECO:0000256" key="3">
    <source>
        <dbReference type="ARBA" id="ARBA00022531"/>
    </source>
</evidence>
<feature type="binding site" evidence="5">
    <location>
        <position position="198"/>
    </location>
    <ligand>
        <name>chlorophyll a</name>
        <dbReference type="ChEBI" id="CHEBI:58416"/>
        <label>1</label>
    </ligand>
</feature>
<keyword evidence="3" id="KW-0602">Photosynthesis</keyword>
<reference evidence="6" key="2">
    <citation type="submission" date="2024-10" db="UniProtKB">
        <authorList>
            <consortium name="EnsemblProtists"/>
        </authorList>
    </citation>
    <scope>IDENTIFICATION</scope>
</reference>
<keyword evidence="7" id="KW-1185">Reference proteome</keyword>
<evidence type="ECO:0000313" key="7">
    <source>
        <dbReference type="Proteomes" id="UP000013827"/>
    </source>
</evidence>
<feature type="binding site" evidence="5">
    <location>
        <position position="58"/>
    </location>
    <ligand>
        <name>chlorophyll a</name>
        <dbReference type="ChEBI" id="CHEBI:58416"/>
        <label>1</label>
    </ligand>
</feature>
<proteinExistence type="predicted"/>
<dbReference type="PaxDb" id="2903-EOD18782"/>
<sequence>MPTGLGWDTSTEPKNQEDMVALAKRLNPVVGFWDPLGIVGDDTSPETIGWFRHAEIKHGRVAMAGFVGYCVHSNGITFPWNIQAPLPWTSITSDLPAIAFKDITAAGSPGDMWDALPTAAKLQIILVVGFLEMHGENSLALEADGQKHYVRGGKPGYYPSFKGRYPHPVPLDLWDPFGFTKNMSPERKEKALLAEVNNGRLAMIGIFGFISASKGLIVPGLDSLGLARYGGEYMAPFTAADSALPYVADMVKQIGNLGYAL</sequence>
<dbReference type="GO" id="GO:0016168">
    <property type="term" value="F:chlorophyll binding"/>
    <property type="evidence" value="ECO:0007669"/>
    <property type="project" value="UniProtKB-KW"/>
</dbReference>
<evidence type="ECO:0000256" key="4">
    <source>
        <dbReference type="ARBA" id="ARBA00022640"/>
    </source>
</evidence>
<name>A0A0D3J5J7_EMIH1</name>
<feature type="binding site" evidence="5">
    <location>
        <position position="200"/>
    </location>
    <ligand>
        <name>chlorophyll a</name>
        <dbReference type="ChEBI" id="CHEBI:58416"/>
        <label>1</label>
    </ligand>
</feature>
<accession>A0A0D3J5J7</accession>
<organism evidence="6 7">
    <name type="scientific">Emiliania huxleyi (strain CCMP1516)</name>
    <dbReference type="NCBI Taxonomy" id="280463"/>
    <lineage>
        <taxon>Eukaryota</taxon>
        <taxon>Haptista</taxon>
        <taxon>Haptophyta</taxon>
        <taxon>Prymnesiophyceae</taxon>
        <taxon>Isochrysidales</taxon>
        <taxon>Noelaerhabdaceae</taxon>
        <taxon>Emiliania</taxon>
    </lineage>
</organism>
<keyword evidence="2" id="KW-0150">Chloroplast</keyword>
<dbReference type="GO" id="GO:0009507">
    <property type="term" value="C:chloroplast"/>
    <property type="evidence" value="ECO:0007669"/>
    <property type="project" value="UniProtKB-SubCell"/>
</dbReference>
<dbReference type="Gene3D" id="1.10.3460.10">
    <property type="entry name" value="Chlorophyll a/b binding protein domain"/>
    <property type="match status" value="1"/>
</dbReference>
<dbReference type="PANTHER" id="PTHR21649">
    <property type="entry name" value="CHLOROPHYLL A/B BINDING PROTEIN"/>
    <property type="match status" value="1"/>
</dbReference>
<protein>
    <recommendedName>
        <fullName evidence="8">Light harvesting protein</fullName>
    </recommendedName>
</protein>
<evidence type="ECO:0000256" key="5">
    <source>
        <dbReference type="PIRSR" id="PIRSR601344-1"/>
    </source>
</evidence>